<protein>
    <submittedName>
        <fullName evidence="1">Uncharacterized protein</fullName>
    </submittedName>
</protein>
<accession>A0ABU4JTJ1</accession>
<organism evidence="1 2">
    <name type="scientific">Clostridium tanneri</name>
    <dbReference type="NCBI Taxonomy" id="3037988"/>
    <lineage>
        <taxon>Bacteria</taxon>
        <taxon>Bacillati</taxon>
        <taxon>Bacillota</taxon>
        <taxon>Clostridia</taxon>
        <taxon>Eubacteriales</taxon>
        <taxon>Clostridiaceae</taxon>
        <taxon>Clostridium</taxon>
    </lineage>
</organism>
<dbReference type="EMBL" id="JARUJP010000009">
    <property type="protein sequence ID" value="MDW8801453.1"/>
    <property type="molecule type" value="Genomic_DNA"/>
</dbReference>
<gene>
    <name evidence="1" type="ORF">P8V03_09830</name>
</gene>
<sequence length="203" mass="23801">MLTKIYLLININNINFARFSHVGTWETFREPCVNCQRTTEKLSEPLLIEWEPGSDLIGDFSWCGYSIVVLDNVKNFMIKKEFECEFGKVEVVKNSTTKRKTKMVQYPYEGPNLNWLLAKSKINLDVDKSKLELKNDCVVCNLREYKFKMDNIVIPRVNWNNEKMFKISQFNNSAATYVTRQALEELLSEGFTNFKYKEAGYIE</sequence>
<dbReference type="RefSeq" id="WP_318798033.1">
    <property type="nucleotide sequence ID" value="NZ_JARUJP010000009.1"/>
</dbReference>
<evidence type="ECO:0000313" key="1">
    <source>
        <dbReference type="EMBL" id="MDW8801453.1"/>
    </source>
</evidence>
<keyword evidence="2" id="KW-1185">Reference proteome</keyword>
<comment type="caution">
    <text evidence="1">The sequence shown here is derived from an EMBL/GenBank/DDBJ whole genome shotgun (WGS) entry which is preliminary data.</text>
</comment>
<name>A0ABU4JTJ1_9CLOT</name>
<reference evidence="1 2" key="1">
    <citation type="submission" date="2023-04" db="EMBL/GenBank/DDBJ databases">
        <title>Clostridium tannerae sp. nov., isolated from the fecal material of an alpaca.</title>
        <authorList>
            <person name="Miller S."/>
            <person name="Hendry M."/>
            <person name="King J."/>
            <person name="Sankaranarayanan K."/>
            <person name="Lawson P.A."/>
        </authorList>
    </citation>
    <scope>NUCLEOTIDE SEQUENCE [LARGE SCALE GENOMIC DNA]</scope>
    <source>
        <strain evidence="1 2">A1-XYC3</strain>
    </source>
</reference>
<dbReference type="Proteomes" id="UP001281656">
    <property type="component" value="Unassembled WGS sequence"/>
</dbReference>
<evidence type="ECO:0000313" key="2">
    <source>
        <dbReference type="Proteomes" id="UP001281656"/>
    </source>
</evidence>
<proteinExistence type="predicted"/>